<dbReference type="CDD" id="cd07989">
    <property type="entry name" value="LPLAT_AGPAT-like"/>
    <property type="match status" value="1"/>
</dbReference>
<evidence type="ECO:0000259" key="6">
    <source>
        <dbReference type="SMART" id="SM00563"/>
    </source>
</evidence>
<dbReference type="Proteomes" id="UP001208692">
    <property type="component" value="Unassembled WGS sequence"/>
</dbReference>
<evidence type="ECO:0000256" key="3">
    <source>
        <dbReference type="ARBA" id="ARBA00022679"/>
    </source>
</evidence>
<proteinExistence type="predicted"/>
<keyword evidence="10" id="KW-1185">Reference proteome</keyword>
<evidence type="ECO:0000256" key="5">
    <source>
        <dbReference type="ARBA" id="ARBA00023315"/>
    </source>
</evidence>
<reference evidence="7 10" key="1">
    <citation type="submission" date="2021-11" db="EMBL/GenBank/DDBJ databases">
        <title>Draft genome sequence of Capnocytophaga sp. strain KC07075 isolated from cat oral cavity.</title>
        <authorList>
            <person name="Suzuki M."/>
            <person name="Imaoka K."/>
            <person name="Kimura M."/>
            <person name="Morikawa S."/>
            <person name="Maeda K."/>
        </authorList>
    </citation>
    <scope>NUCLEOTIDE SEQUENCE</scope>
    <source>
        <strain evidence="7">KC07075</strain>
        <strain evidence="8 10">KC07079</strain>
    </source>
</reference>
<dbReference type="Proteomes" id="UP001207736">
    <property type="component" value="Unassembled WGS sequence"/>
</dbReference>
<keyword evidence="2" id="KW-0444">Lipid biosynthesis</keyword>
<keyword evidence="3" id="KW-0808">Transferase</keyword>
<keyword evidence="5 7" id="KW-0012">Acyltransferase</keyword>
<evidence type="ECO:0000256" key="4">
    <source>
        <dbReference type="ARBA" id="ARBA00023098"/>
    </source>
</evidence>
<comment type="pathway">
    <text evidence="1">Lipid metabolism.</text>
</comment>
<gene>
    <name evidence="7" type="primary">plsC</name>
    <name evidence="7" type="ORF">RCZ15_00850</name>
    <name evidence="8" type="ORF">RCZ16_06880</name>
</gene>
<dbReference type="AlphaFoldDB" id="A0AAV5AP29"/>
<evidence type="ECO:0000313" key="8">
    <source>
        <dbReference type="EMBL" id="GJM52370.1"/>
    </source>
</evidence>
<dbReference type="InterPro" id="IPR002123">
    <property type="entry name" value="Plipid/glycerol_acylTrfase"/>
</dbReference>
<evidence type="ECO:0000313" key="7">
    <source>
        <dbReference type="EMBL" id="GJM49109.1"/>
    </source>
</evidence>
<accession>A0AAV5AP29</accession>
<dbReference type="EMBL" id="BQKA01000001">
    <property type="protein sequence ID" value="GJM49109.1"/>
    <property type="molecule type" value="Genomic_DNA"/>
</dbReference>
<feature type="domain" description="Phospholipid/glycerol acyltransferase" evidence="6">
    <location>
        <begin position="26"/>
        <end position="145"/>
    </location>
</feature>
<dbReference type="PANTHER" id="PTHR10434:SF64">
    <property type="entry name" value="1-ACYL-SN-GLYCEROL-3-PHOSPHATE ACYLTRANSFERASE-RELATED"/>
    <property type="match status" value="1"/>
</dbReference>
<dbReference type="EMBL" id="BQKB01000011">
    <property type="protein sequence ID" value="GJM52370.1"/>
    <property type="molecule type" value="Genomic_DNA"/>
</dbReference>
<dbReference type="GO" id="GO:0006654">
    <property type="term" value="P:phosphatidic acid biosynthetic process"/>
    <property type="evidence" value="ECO:0007669"/>
    <property type="project" value="TreeGrafter"/>
</dbReference>
<evidence type="ECO:0000256" key="1">
    <source>
        <dbReference type="ARBA" id="ARBA00005189"/>
    </source>
</evidence>
<evidence type="ECO:0000313" key="9">
    <source>
        <dbReference type="Proteomes" id="UP001207736"/>
    </source>
</evidence>
<dbReference type="SUPFAM" id="SSF69593">
    <property type="entry name" value="Glycerol-3-phosphate (1)-acyltransferase"/>
    <property type="match status" value="1"/>
</dbReference>
<evidence type="ECO:0000313" key="10">
    <source>
        <dbReference type="Proteomes" id="UP001208692"/>
    </source>
</evidence>
<evidence type="ECO:0000256" key="2">
    <source>
        <dbReference type="ARBA" id="ARBA00022516"/>
    </source>
</evidence>
<dbReference type="SMART" id="SM00563">
    <property type="entry name" value="PlsC"/>
    <property type="match status" value="1"/>
</dbReference>
<keyword evidence="4" id="KW-0443">Lipid metabolism</keyword>
<comment type="caution">
    <text evidence="7">The sequence shown here is derived from an EMBL/GenBank/DDBJ whole genome shotgun (WGS) entry which is preliminary data.</text>
</comment>
<protein>
    <submittedName>
        <fullName evidence="7">1-acyl-sn-glycerol-3-phosphate acyltransferase</fullName>
    </submittedName>
</protein>
<dbReference type="GO" id="GO:0003841">
    <property type="term" value="F:1-acylglycerol-3-phosphate O-acyltransferase activity"/>
    <property type="evidence" value="ECO:0007669"/>
    <property type="project" value="TreeGrafter"/>
</dbReference>
<sequence>MVNFLKITGNGVKFHFKNSIPENVPILFVPNHQSVYDIPPLIWFLRKYDPKFVGKKELDNGTPSIGINLKNNGSVLIDRKNQKESIAKLAEFAKYLSKNKYTGVIFPEGTRSRNGKLKPFKTTGLKIMMKYMPEGYIVPITINNSWKIVHYGTFPIGLCNDVNFITHQPIPISSDSAENLIEKIRNEIAKDLQTEE</sequence>
<organism evidence="7 9">
    <name type="scientific">Capnocytophaga catalasegens</name>
    <dbReference type="NCBI Taxonomy" id="1004260"/>
    <lineage>
        <taxon>Bacteria</taxon>
        <taxon>Pseudomonadati</taxon>
        <taxon>Bacteroidota</taxon>
        <taxon>Flavobacteriia</taxon>
        <taxon>Flavobacteriales</taxon>
        <taxon>Flavobacteriaceae</taxon>
        <taxon>Capnocytophaga</taxon>
    </lineage>
</organism>
<name>A0AAV5AP29_9FLAO</name>
<dbReference type="PANTHER" id="PTHR10434">
    <property type="entry name" value="1-ACYL-SN-GLYCEROL-3-PHOSPHATE ACYLTRANSFERASE"/>
    <property type="match status" value="1"/>
</dbReference>
<dbReference type="Pfam" id="PF01553">
    <property type="entry name" value="Acyltransferase"/>
    <property type="match status" value="1"/>
</dbReference>